<name>A0A1Y1QS55_9GAMM</name>
<evidence type="ECO:0000259" key="9">
    <source>
        <dbReference type="Pfam" id="PF18741"/>
    </source>
</evidence>
<gene>
    <name evidence="10" type="ORF">BWK73_14630</name>
</gene>
<evidence type="ECO:0000313" key="10">
    <source>
        <dbReference type="EMBL" id="OQX12572.1"/>
    </source>
</evidence>
<feature type="domain" description="DNA2/NAM7 helicase helicase" evidence="7">
    <location>
        <begin position="358"/>
        <end position="541"/>
    </location>
</feature>
<evidence type="ECO:0008006" key="12">
    <source>
        <dbReference type="Google" id="ProtNLM"/>
    </source>
</evidence>
<dbReference type="Gene3D" id="3.40.50.300">
    <property type="entry name" value="P-loop containing nucleotide triphosphate hydrolases"/>
    <property type="match status" value="3"/>
</dbReference>
<dbReference type="InterPro" id="IPR027417">
    <property type="entry name" value="P-loop_NTPase"/>
</dbReference>
<comment type="caution">
    <text evidence="10">The sequence shown here is derived from an EMBL/GenBank/DDBJ whole genome shotgun (WGS) entry which is preliminary data.</text>
</comment>
<dbReference type="SUPFAM" id="SSF52540">
    <property type="entry name" value="P-loop containing nucleoside triphosphate hydrolases"/>
    <property type="match status" value="2"/>
</dbReference>
<dbReference type="GO" id="GO:0043139">
    <property type="term" value="F:5'-3' DNA helicase activity"/>
    <property type="evidence" value="ECO:0007669"/>
    <property type="project" value="TreeGrafter"/>
</dbReference>
<dbReference type="InterPro" id="IPR041677">
    <property type="entry name" value="DNA2/NAM7_AAA_11"/>
</dbReference>
<dbReference type="InterPro" id="IPR049468">
    <property type="entry name" value="Restrct_endonuc-II-like_dom"/>
</dbReference>
<evidence type="ECO:0000256" key="1">
    <source>
        <dbReference type="ARBA" id="ARBA00007913"/>
    </source>
</evidence>
<protein>
    <recommendedName>
        <fullName evidence="12">DNA2/NAM7 helicase-like C-terminal domain-containing protein</fullName>
    </recommendedName>
</protein>
<dbReference type="GO" id="GO:0005524">
    <property type="term" value="F:ATP binding"/>
    <property type="evidence" value="ECO:0007669"/>
    <property type="project" value="UniProtKB-KW"/>
</dbReference>
<evidence type="ECO:0000256" key="6">
    <source>
        <dbReference type="SAM" id="Coils"/>
    </source>
</evidence>
<dbReference type="EMBL" id="MTEJ01000063">
    <property type="protein sequence ID" value="OQX12572.1"/>
    <property type="molecule type" value="Genomic_DNA"/>
</dbReference>
<dbReference type="GO" id="GO:0016787">
    <property type="term" value="F:hydrolase activity"/>
    <property type="evidence" value="ECO:0007669"/>
    <property type="project" value="UniProtKB-KW"/>
</dbReference>
<keyword evidence="6" id="KW-0175">Coiled coil</keyword>
<keyword evidence="5" id="KW-0067">ATP-binding</keyword>
<dbReference type="SUPFAM" id="SSF52980">
    <property type="entry name" value="Restriction endonuclease-like"/>
    <property type="match status" value="1"/>
</dbReference>
<evidence type="ECO:0000313" key="11">
    <source>
        <dbReference type="Proteomes" id="UP000192491"/>
    </source>
</evidence>
<dbReference type="InterPro" id="IPR041679">
    <property type="entry name" value="DNA2/NAM7-like_C"/>
</dbReference>
<keyword evidence="4" id="KW-0347">Helicase</keyword>
<reference evidence="10 11" key="1">
    <citation type="submission" date="2017-01" db="EMBL/GenBank/DDBJ databases">
        <title>Novel large sulfur bacteria in the metagenomes of groundwater-fed chemosynthetic microbial mats in the Lake Huron basin.</title>
        <authorList>
            <person name="Sharrar A.M."/>
            <person name="Flood B.E."/>
            <person name="Bailey J.V."/>
            <person name="Jones D.S."/>
            <person name="Biddanda B."/>
            <person name="Ruberg S.A."/>
            <person name="Marcus D.N."/>
            <person name="Dick G.J."/>
        </authorList>
    </citation>
    <scope>NUCLEOTIDE SEQUENCE [LARGE SCALE GENOMIC DNA]</scope>
    <source>
        <strain evidence="10">A8</strain>
    </source>
</reference>
<feature type="coiled-coil region" evidence="6">
    <location>
        <begin position="454"/>
        <end position="481"/>
    </location>
</feature>
<dbReference type="CDD" id="cd18808">
    <property type="entry name" value="SF1_C_Upf1"/>
    <property type="match status" value="1"/>
</dbReference>
<dbReference type="Gene3D" id="3.40.960.10">
    <property type="entry name" value="VSR Endonuclease"/>
    <property type="match status" value="1"/>
</dbReference>
<dbReference type="PANTHER" id="PTHR43788:SF8">
    <property type="entry name" value="DNA-BINDING PROTEIN SMUBP-2"/>
    <property type="match status" value="1"/>
</dbReference>
<dbReference type="InterPro" id="IPR050534">
    <property type="entry name" value="Coronavir_polyprotein_1ab"/>
</dbReference>
<evidence type="ECO:0000256" key="3">
    <source>
        <dbReference type="ARBA" id="ARBA00022801"/>
    </source>
</evidence>
<dbReference type="Proteomes" id="UP000192491">
    <property type="component" value="Unassembled WGS sequence"/>
</dbReference>
<dbReference type="Pfam" id="PF13087">
    <property type="entry name" value="AAA_12"/>
    <property type="match status" value="1"/>
</dbReference>
<accession>A0A1Y1QS55</accession>
<evidence type="ECO:0000256" key="5">
    <source>
        <dbReference type="ARBA" id="ARBA00022840"/>
    </source>
</evidence>
<dbReference type="Pfam" id="PF18741">
    <property type="entry name" value="MTES_1575"/>
    <property type="match status" value="1"/>
</dbReference>
<keyword evidence="2" id="KW-0547">Nucleotide-binding</keyword>
<dbReference type="InterPro" id="IPR047187">
    <property type="entry name" value="SF1_C_Upf1"/>
</dbReference>
<keyword evidence="3" id="KW-0378">Hydrolase</keyword>
<organism evidence="10 11">
    <name type="scientific">Thiothrix lacustris</name>
    <dbReference type="NCBI Taxonomy" id="525917"/>
    <lineage>
        <taxon>Bacteria</taxon>
        <taxon>Pseudomonadati</taxon>
        <taxon>Pseudomonadota</taxon>
        <taxon>Gammaproteobacteria</taxon>
        <taxon>Thiotrichales</taxon>
        <taxon>Thiotrichaceae</taxon>
        <taxon>Thiothrix</taxon>
    </lineage>
</organism>
<feature type="domain" description="DNA2/NAM7 helicase-like C-terminal" evidence="8">
    <location>
        <begin position="1130"/>
        <end position="1310"/>
    </location>
</feature>
<dbReference type="InterPro" id="IPR011335">
    <property type="entry name" value="Restrct_endonuc-II-like"/>
</dbReference>
<feature type="domain" description="Restriction endonuclease type II-like" evidence="9">
    <location>
        <begin position="1353"/>
        <end position="1445"/>
    </location>
</feature>
<evidence type="ECO:0000256" key="4">
    <source>
        <dbReference type="ARBA" id="ARBA00022806"/>
    </source>
</evidence>
<proteinExistence type="inferred from homology"/>
<dbReference type="Pfam" id="PF13086">
    <property type="entry name" value="AAA_11"/>
    <property type="match status" value="1"/>
</dbReference>
<evidence type="ECO:0000256" key="2">
    <source>
        <dbReference type="ARBA" id="ARBA00022741"/>
    </source>
</evidence>
<evidence type="ECO:0000259" key="8">
    <source>
        <dbReference type="Pfam" id="PF13087"/>
    </source>
</evidence>
<comment type="similarity">
    <text evidence="1">Belongs to the DNA2/NAM7 helicase family.</text>
</comment>
<evidence type="ECO:0000259" key="7">
    <source>
        <dbReference type="Pfam" id="PF13086"/>
    </source>
</evidence>
<dbReference type="PANTHER" id="PTHR43788">
    <property type="entry name" value="DNA2/NAM7 HELICASE FAMILY MEMBER"/>
    <property type="match status" value="1"/>
</dbReference>
<sequence length="1519" mass="172317">MNEANSQLVQLFGFLKNYNELKNQYPKNITEYQDAFQLLSSWPKHPTISINQGNDDADALISVQRPKLTPCPPPPAILKNWVQPGWDSIRNTPDVLLSRNEQLADKSTITTRFDDEPNRPEAFSKWSKQRTAWATAEQPVVDAYQLFERIHGIWSRLQKDSDQIELMLGSGMLLIPELQIRHPVLLQRLELKFDTSKPEFTFHSGIDKAELYKALLRDIPDIEGKSIATLSQELENNPIEPLGEIPATEGFLQRLVQSLFIKGEFHTQPPVNPQNPVVYPAPCLFLRKRNQGLSQILDNILEDLQDSNAQPSTGLKRIIGIEEARDTSPTTDQSDLVHRTSPTLVNDILFSKPANAEQYAIAERLNRTHSVLVQGPPGTGKTHTIANLVGYLLSQGKTVLVCSHTSKALRVLRDKLDPAIQSLCLSVLDSDTESQAQLGQAAQEIVDRLSGLDATALRREASQLRNRRQDLLNKQQHLQQQIRDARYSEIEEVVVTGNSYTPIKAAQLVKEQAERDGWIPGTIQENQLCPLSDTEISALYATNQQLSIQEEQQLSVKQPEHVKLVSAADFLTLATDRHQMKEQVAQHAPELWDHSKTASRIQLQQIQLQIRESVAILNTSECWLQEVLFAGWAGGGIQETWEKLLQAIEELEAQAKKVHLLLIDHDPEIPDNCDIATLDAIITHLEQGKKLTRLFTKMGKSSWFKLIEQCRTNQHKPETLDEFQALRAKAQLQQQYNILAKYWKHTVSTAGGVEFNALGERPERTAPNYLELIRKHLNWRSHVWDSLQHDIQATGFKWEKWLESCPIIHTEYGELERIKLATTAKLASLFTAKAALLLQSELSKKVEIQATYLSQFPQSDIAIDLIKAQQLWDADGYEMLWKKLAQLEGLQTIYQQRSSLLNRLNAIAPDWAKSILLRTQPHDSSTPQGTASTAWLWLQLQQILDKRAALSIPALQQELDTAEREIAQLAAQIIEKETWAAQRDRIQLSTQQALIGFVQTIKRIGKGKGKNAPTLRKNARDLLFAARKAVPVWIMPLHRVYENFDPRNNPFDVVIIDESSQSDMMALAALYMGKEHVIVGDKEQVTPDTIGQQVTSIHNLIATDLQGIPLSHLYDGQTSIYDLAESAFGGVISLKEHFRCVPEIIQFSNHLSYNNKILPLREPLSSPIRPALISHRVEGKRSENVKSNQVEAETIASLIIAAIHHPAYARNDNGQTTTFGVITLLGSEQSEYIDNILRHKLELDLYNKHKILCGNPAQFQGDERDVIFLSMVDSPPDDGVLNMMGFGKNDMYKKRYNVAVSRARNQLWLVHSIDPENHLKSGDIRQRLIQHVRDPQALMNMIDIQGQRTDSPFEKLVLTDLVNAGYRVKTQWQVGSYRIDMVVEGKARRLAIECDGEKYHTPDNLQQDIERQAILERLGWTFVRIRGSQYYRTPEKAMEAVFRKLNELGIEKLGTTNTSDSSTELDHDALIQDIRRTAEAIRREWESEQATEQQRKESTTHPITVTKRKKTIVQAELSF</sequence>